<keyword evidence="3" id="KW-0693">Viral RNA replication</keyword>
<dbReference type="Pfam" id="PF14313">
    <property type="entry name" value="Soyouz_module"/>
    <property type="match status" value="1"/>
</dbReference>
<evidence type="ECO:0000256" key="1">
    <source>
        <dbReference type="ARBA" id="ARBA00020572"/>
    </source>
</evidence>
<accession>A0A481XUJ1</accession>
<evidence type="ECO:0000313" key="9">
    <source>
        <dbReference type="EMBL" id="QBK47314.1"/>
    </source>
</evidence>
<evidence type="ECO:0000259" key="5">
    <source>
        <dbReference type="Pfam" id="PF14313"/>
    </source>
</evidence>
<proteinExistence type="predicted"/>
<feature type="compositionally biased region" description="Polar residues" evidence="4">
    <location>
        <begin position="86"/>
        <end position="117"/>
    </location>
</feature>
<sequence length="402" mass="42720">MTRALLIKNYGQKIPYQGTHKAHCPTTAAPTMATFTDEEIDQLFDSSNSIIDSIITAQVDPPQTVGKSAIPPGITKAKRDAWEKATASQSTGQVDNQPVLPDQQQHSRGQADNQQPHGTDAGSLASKPSQAFLSSIDKLANKQYDAGLKKGSTTLTPNQNPHLGTQGTHLTQPVIEPHTSDPATGGSSQSLGGLQGSQPPHGATLHAPLFYNSPLSPNAFAGAAQVSADFASEMRQMLETLMAKVTKMESTIEGISKQVAGIAHIRNDIQLVKVSVATMEGTLSLVKIMDPGNANVSSLAELRSSARSVPLITAGAGDPRTALLPDNSLALNKLGQPVKDPRDLITKVVPDPKDLLMEKETLAALINSRAMQPAASKRMLQRLEACNTMDEVKKLRKAILNS</sequence>
<name>A0A481XUJ1_9MONO</name>
<feature type="domain" description="Phosphoprotein P soyouz module" evidence="5">
    <location>
        <begin position="32"/>
        <end position="89"/>
    </location>
</feature>
<dbReference type="EMBL" id="MK167225">
    <property type="protein sequence ID" value="QBK47314.1"/>
    <property type="molecule type" value="Viral_cRNA"/>
</dbReference>
<dbReference type="InterPro" id="IPR025909">
    <property type="entry name" value="Soyouz_module"/>
</dbReference>
<reference evidence="6" key="2">
    <citation type="journal article" date="2019" name="J. Virol.">
        <title>Antarctic penguins as reservoirs of diversity for avian avulaviruses.</title>
        <authorList>
            <person name="Wille M."/>
        </authorList>
    </citation>
    <scope>NUCLEOTIDE SEQUENCE</scope>
    <source>
        <strain evidence="6">AAvV-17/Adelie penguin/Antarctica/248/2013</strain>
        <strain evidence="7">AAvV-17/Adelie penguin/Antarctica/249/2013</strain>
        <strain evidence="8">AAvV-17/Adelie penguin/Antarctica/250/2013</strain>
        <strain evidence="9">AAvV-17/Adelie penguin/Antarctica/252/2013</strain>
    </source>
</reference>
<feature type="compositionally biased region" description="Low complexity" evidence="4">
    <location>
        <begin position="185"/>
        <end position="198"/>
    </location>
</feature>
<evidence type="ECO:0000313" key="6">
    <source>
        <dbReference type="EMBL" id="QBK47290.1"/>
    </source>
</evidence>
<evidence type="ECO:0000256" key="3">
    <source>
        <dbReference type="ARBA" id="ARBA00022953"/>
    </source>
</evidence>
<dbReference type="Pfam" id="PF03210">
    <property type="entry name" value="Paramyx_P_V_C"/>
    <property type="match status" value="1"/>
</dbReference>
<dbReference type="EMBL" id="MK167223">
    <property type="protein sequence ID" value="QBK47302.1"/>
    <property type="molecule type" value="Viral_cRNA"/>
</dbReference>
<reference evidence="6" key="1">
    <citation type="submission" date="2018-11" db="EMBL/GenBank/DDBJ databases">
        <authorList>
            <person name="Michelle M."/>
            <person name="Aban M."/>
            <person name="Wang J."/>
            <person name="Moore N."/>
            <person name="Shan S.S."/>
            <person name="Marshall J."/>
            <person name="Acuna D.G."/>
            <person name="Vijaykrishna D."/>
            <person name="Butler J."/>
            <person name="Wang J."/>
            <person name="Hall R.J."/>
            <person name="Williams D.T."/>
            <person name="Hurt A.C."/>
        </authorList>
    </citation>
    <scope>NUCLEOTIDE SEQUENCE</scope>
    <source>
        <strain evidence="6">AAvV-17/Adelie penguin/Antarctica/248/2013</strain>
        <strain evidence="7">AAvV-17/Adelie penguin/Antarctica/249/2013</strain>
        <strain evidence="8">AAvV-17/Adelie penguin/Antarctica/250/2013</strain>
        <strain evidence="9">AAvV-17/Adelie penguin/Antarctica/252/2013</strain>
    </source>
</reference>
<feature type="region of interest" description="Disordered" evidence="4">
    <location>
        <begin position="150"/>
        <end position="209"/>
    </location>
</feature>
<evidence type="ECO:0000256" key="2">
    <source>
        <dbReference type="ARBA" id="ARBA00022553"/>
    </source>
</evidence>
<feature type="region of interest" description="Disordered" evidence="4">
    <location>
        <begin position="62"/>
        <end position="126"/>
    </location>
</feature>
<dbReference type="EMBL" id="MK167221">
    <property type="protein sequence ID" value="QBK47290.1"/>
    <property type="molecule type" value="Viral_cRNA"/>
</dbReference>
<dbReference type="InterPro" id="IPR004897">
    <property type="entry name" value="P/V_Pprotein_paramyxoviral"/>
</dbReference>
<evidence type="ECO:0000256" key="4">
    <source>
        <dbReference type="SAM" id="MobiDB-lite"/>
    </source>
</evidence>
<organism evidence="6">
    <name type="scientific">Avulavirus sp</name>
    <dbReference type="NCBI Taxonomy" id="2493083"/>
    <lineage>
        <taxon>Viruses</taxon>
        <taxon>Riboviria</taxon>
        <taxon>Orthornavirae</taxon>
        <taxon>Negarnaviricota</taxon>
        <taxon>Haploviricotina</taxon>
        <taxon>Monjiviricetes</taxon>
        <taxon>Mononegavirales</taxon>
        <taxon>Paramyxoviridae</taxon>
        <taxon>Avulavirinae</taxon>
    </lineage>
</organism>
<evidence type="ECO:0000313" key="7">
    <source>
        <dbReference type="EMBL" id="QBK47296.1"/>
    </source>
</evidence>
<keyword evidence="2" id="KW-0597">Phosphoprotein</keyword>
<feature type="compositionally biased region" description="Polar residues" evidence="4">
    <location>
        <begin position="151"/>
        <end position="171"/>
    </location>
</feature>
<dbReference type="Gene3D" id="1.20.5.300">
    <property type="match status" value="1"/>
</dbReference>
<dbReference type="EMBL" id="MK167222">
    <property type="protein sequence ID" value="QBK47296.1"/>
    <property type="molecule type" value="Viral_cRNA"/>
</dbReference>
<protein>
    <recommendedName>
        <fullName evidence="1">Phosphoprotein</fullName>
    </recommendedName>
</protein>
<evidence type="ECO:0000313" key="8">
    <source>
        <dbReference type="EMBL" id="QBK47302.1"/>
    </source>
</evidence>